<sequence>MIRVIVQDCHARLRKFRQRIKEEKAKCLECIGENTKQLLQQRVAKRAHEHKTKREAALAVKFRKLLHSMSFKDDKLVQNLSSKELTDEHMQVLRHEASFNTTDAGPANMVAAVESILSQTEAMDVAKNLIRHQVSSLLMAHRPRDALSKVERKAPKELRADNDLVIVPADKGWSTVIGQDRLQLQSSKSVRRSSVLRHMQIQPYKNADTRAQHKAVGDGELRWNIANRLAHGKSARTGPGPLLWSPEGALSRRIPPANCIAQRNSILRTGNVAVPTAQIPDHSFRHNSQVINAISGET</sequence>
<organism evidence="1 2">
    <name type="scientific">Dibothriocephalus latus</name>
    <name type="common">Fish tapeworm</name>
    <name type="synonym">Diphyllobothrium latum</name>
    <dbReference type="NCBI Taxonomy" id="60516"/>
    <lineage>
        <taxon>Eukaryota</taxon>
        <taxon>Metazoa</taxon>
        <taxon>Spiralia</taxon>
        <taxon>Lophotrochozoa</taxon>
        <taxon>Platyhelminthes</taxon>
        <taxon>Cestoda</taxon>
        <taxon>Eucestoda</taxon>
        <taxon>Diphyllobothriidea</taxon>
        <taxon>Diphyllobothriidae</taxon>
        <taxon>Dibothriocephalus</taxon>
    </lineage>
</organism>
<accession>A0A3P7P6A4</accession>
<dbReference type="AlphaFoldDB" id="A0A3P7P6A4"/>
<reference evidence="1 2" key="1">
    <citation type="submission" date="2018-11" db="EMBL/GenBank/DDBJ databases">
        <authorList>
            <consortium name="Pathogen Informatics"/>
        </authorList>
    </citation>
    <scope>NUCLEOTIDE SEQUENCE [LARGE SCALE GENOMIC DNA]</scope>
</reference>
<name>A0A3P7P6A4_DIBLA</name>
<protein>
    <submittedName>
        <fullName evidence="1">Uncharacterized protein</fullName>
    </submittedName>
</protein>
<evidence type="ECO:0000313" key="2">
    <source>
        <dbReference type="Proteomes" id="UP000281553"/>
    </source>
</evidence>
<evidence type="ECO:0000313" key="1">
    <source>
        <dbReference type="EMBL" id="VDN15879.1"/>
    </source>
</evidence>
<dbReference type="Proteomes" id="UP000281553">
    <property type="component" value="Unassembled WGS sequence"/>
</dbReference>
<gene>
    <name evidence="1" type="ORF">DILT_LOCUS11710</name>
</gene>
<dbReference type="OrthoDB" id="10029313at2759"/>
<keyword evidence="2" id="KW-1185">Reference proteome</keyword>
<proteinExistence type="predicted"/>
<dbReference type="EMBL" id="UYRU01063942">
    <property type="protein sequence ID" value="VDN15879.1"/>
    <property type="molecule type" value="Genomic_DNA"/>
</dbReference>